<reference evidence="1" key="1">
    <citation type="submission" date="2022-11" db="EMBL/GenBank/DDBJ databases">
        <title>Genome Resource of Sclerotinia nivalis Strain SnTB1, a Plant Pathogen Isolated from American Ginseng.</title>
        <authorList>
            <person name="Fan S."/>
        </authorList>
    </citation>
    <scope>NUCLEOTIDE SEQUENCE</scope>
    <source>
        <strain evidence="1">SnTB1</strain>
    </source>
</reference>
<name>A0A9X0AL74_9HELO</name>
<comment type="caution">
    <text evidence="1">The sequence shown here is derived from an EMBL/GenBank/DDBJ whole genome shotgun (WGS) entry which is preliminary data.</text>
</comment>
<keyword evidence="2" id="KW-1185">Reference proteome</keyword>
<dbReference type="EMBL" id="JAPEIS010000007">
    <property type="protein sequence ID" value="KAJ8064837.1"/>
    <property type="molecule type" value="Genomic_DNA"/>
</dbReference>
<dbReference type="Proteomes" id="UP001152300">
    <property type="component" value="Unassembled WGS sequence"/>
</dbReference>
<protein>
    <submittedName>
        <fullName evidence="1">Uncharacterized protein</fullName>
    </submittedName>
</protein>
<proteinExistence type="predicted"/>
<accession>A0A9X0AL74</accession>
<sequence length="131" mass="14614">MKQLTIELHAGFARATEVGVAELEKFVCIAEEFEGIEVGNEVTEVADISEVDVIVLFEHEEELMLLDRESKVVTMAELRSWASVFDKIEEVPVIEQPKLELVLAMVVLLQIHADGEEASNSAPKTRDMSTE</sequence>
<evidence type="ECO:0000313" key="2">
    <source>
        <dbReference type="Proteomes" id="UP001152300"/>
    </source>
</evidence>
<evidence type="ECO:0000313" key="1">
    <source>
        <dbReference type="EMBL" id="KAJ8064837.1"/>
    </source>
</evidence>
<dbReference type="AlphaFoldDB" id="A0A9X0AL74"/>
<gene>
    <name evidence="1" type="ORF">OCU04_007146</name>
</gene>
<organism evidence="1 2">
    <name type="scientific">Sclerotinia nivalis</name>
    <dbReference type="NCBI Taxonomy" id="352851"/>
    <lineage>
        <taxon>Eukaryota</taxon>
        <taxon>Fungi</taxon>
        <taxon>Dikarya</taxon>
        <taxon>Ascomycota</taxon>
        <taxon>Pezizomycotina</taxon>
        <taxon>Leotiomycetes</taxon>
        <taxon>Helotiales</taxon>
        <taxon>Sclerotiniaceae</taxon>
        <taxon>Sclerotinia</taxon>
    </lineage>
</organism>